<evidence type="ECO:0000313" key="2">
    <source>
        <dbReference type="Proteomes" id="UP001066276"/>
    </source>
</evidence>
<organism evidence="1 2">
    <name type="scientific">Pleurodeles waltl</name>
    <name type="common">Iberian ribbed newt</name>
    <dbReference type="NCBI Taxonomy" id="8319"/>
    <lineage>
        <taxon>Eukaryota</taxon>
        <taxon>Metazoa</taxon>
        <taxon>Chordata</taxon>
        <taxon>Craniata</taxon>
        <taxon>Vertebrata</taxon>
        <taxon>Euteleostomi</taxon>
        <taxon>Amphibia</taxon>
        <taxon>Batrachia</taxon>
        <taxon>Caudata</taxon>
        <taxon>Salamandroidea</taxon>
        <taxon>Salamandridae</taxon>
        <taxon>Pleurodelinae</taxon>
        <taxon>Pleurodeles</taxon>
    </lineage>
</organism>
<accession>A0AAV7MCQ7</accession>
<dbReference type="Proteomes" id="UP001066276">
    <property type="component" value="Chromosome 10"/>
</dbReference>
<protein>
    <submittedName>
        <fullName evidence="1">Uncharacterized protein</fullName>
    </submittedName>
</protein>
<gene>
    <name evidence="1" type="ORF">NDU88_005395</name>
</gene>
<reference evidence="1" key="1">
    <citation type="journal article" date="2022" name="bioRxiv">
        <title>Sequencing and chromosome-scale assembly of the giantPleurodeles waltlgenome.</title>
        <authorList>
            <person name="Brown T."/>
            <person name="Elewa A."/>
            <person name="Iarovenko S."/>
            <person name="Subramanian E."/>
            <person name="Araus A.J."/>
            <person name="Petzold A."/>
            <person name="Susuki M."/>
            <person name="Suzuki K.-i.T."/>
            <person name="Hayashi T."/>
            <person name="Toyoda A."/>
            <person name="Oliveira C."/>
            <person name="Osipova E."/>
            <person name="Leigh N.D."/>
            <person name="Simon A."/>
            <person name="Yun M.H."/>
        </authorList>
    </citation>
    <scope>NUCLEOTIDE SEQUENCE</scope>
    <source>
        <strain evidence="1">20211129_DDA</strain>
        <tissue evidence="1">Liver</tissue>
    </source>
</reference>
<name>A0AAV7MCQ7_PLEWA</name>
<sequence length="115" mass="12961">MRSVWCTLGEEHFKEHPQGTGEHSVVPLGHRGELQAGALPPRLREQQARAPDQVPAHQIRCRRIVLPISGCVVERKPHSRSLTPVRPPPWCCDSQVGGKLPLRLPILAGPQWWYM</sequence>
<keyword evidence="2" id="KW-1185">Reference proteome</keyword>
<comment type="caution">
    <text evidence="1">The sequence shown here is derived from an EMBL/GenBank/DDBJ whole genome shotgun (WGS) entry which is preliminary data.</text>
</comment>
<evidence type="ECO:0000313" key="1">
    <source>
        <dbReference type="EMBL" id="KAJ1100309.1"/>
    </source>
</evidence>
<dbReference type="AlphaFoldDB" id="A0AAV7MCQ7"/>
<proteinExistence type="predicted"/>
<dbReference type="EMBL" id="JANPWB010000014">
    <property type="protein sequence ID" value="KAJ1100309.1"/>
    <property type="molecule type" value="Genomic_DNA"/>
</dbReference>